<dbReference type="PANTHER" id="PTHR22012:SF2">
    <property type="entry name" value="FIBROUS SHEATH-INTERACTING PROTEIN 1"/>
    <property type="match status" value="1"/>
</dbReference>
<evidence type="ECO:0000313" key="6">
    <source>
        <dbReference type="Proteomes" id="UP001497482"/>
    </source>
</evidence>
<keyword evidence="3" id="KW-0175">Coiled coil</keyword>
<dbReference type="InterPro" id="IPR026246">
    <property type="entry name" value="Fsip1"/>
</dbReference>
<dbReference type="EMBL" id="OZ035834">
    <property type="protein sequence ID" value="CAL1575031.1"/>
    <property type="molecule type" value="Genomic_DNA"/>
</dbReference>
<evidence type="ECO:0000313" key="5">
    <source>
        <dbReference type="EMBL" id="CAL1575031.1"/>
    </source>
</evidence>
<evidence type="ECO:0000256" key="3">
    <source>
        <dbReference type="ARBA" id="ARBA00023054"/>
    </source>
</evidence>
<sequence length="365" mass="41237">MSSPSSNTSQCLHVLTNYNQIAIDVTPEGDCVTNKLDDDEVSEGDVKLQKAIEEMKRLDQILSLKTFQSQEAKRLRKDRKDQLWQELMQDTPKGRSQCAHEAFNTRSFLALDANSAKVHQDALDFLPVFETEAPGCEDESYVNSRSNISAEIVESPEAQFEESEQVFFQERSCCDVSKSKKKHKDFVKKNIELISKGQDVLTQPEKERLDELLREIDQVEDCPADAEDDLWAVSVSSGVGYTPEPPDLQHLHDIDSQIRLLLPLEEFASLQASLSNLSELQDGGSETDGDSLPGEKALEEIKERRRLQEIQQHLQRLSYGQDVTDEDLGLTEGQLQSLLEECELAETRSRDVDVDTDTDTDFSPR</sequence>
<dbReference type="Pfam" id="PF15554">
    <property type="entry name" value="FSIP1"/>
    <property type="match status" value="1"/>
</dbReference>
<evidence type="ECO:0000256" key="2">
    <source>
        <dbReference type="ARBA" id="ARBA00019480"/>
    </source>
</evidence>
<protein>
    <recommendedName>
        <fullName evidence="2">Fibrous sheath-interacting protein 1</fullName>
    </recommendedName>
</protein>
<reference evidence="5 6" key="1">
    <citation type="submission" date="2024-04" db="EMBL/GenBank/DDBJ databases">
        <authorList>
            <person name="Waldvogel A.-M."/>
            <person name="Schoenle A."/>
        </authorList>
    </citation>
    <scope>NUCLEOTIDE SEQUENCE [LARGE SCALE GENOMIC DNA]</scope>
</reference>
<evidence type="ECO:0000256" key="4">
    <source>
        <dbReference type="SAM" id="MobiDB-lite"/>
    </source>
</evidence>
<dbReference type="PRINTS" id="PR02075">
    <property type="entry name" value="FIBSHEATHIP1"/>
</dbReference>
<accession>A0AAV2JEP4</accession>
<evidence type="ECO:0000256" key="1">
    <source>
        <dbReference type="ARBA" id="ARBA00010495"/>
    </source>
</evidence>
<dbReference type="AlphaFoldDB" id="A0AAV2JEP4"/>
<keyword evidence="6" id="KW-1185">Reference proteome</keyword>
<dbReference type="PANTHER" id="PTHR22012">
    <property type="entry name" value="FIBROUS SHEATH INTERACTING PROTEIN 1"/>
    <property type="match status" value="1"/>
</dbReference>
<comment type="similarity">
    <text evidence="1">Belongs to the FSIP1 family.</text>
</comment>
<proteinExistence type="inferred from homology"/>
<feature type="compositionally biased region" description="Acidic residues" evidence="4">
    <location>
        <begin position="354"/>
        <end position="365"/>
    </location>
</feature>
<name>A0AAV2JEP4_KNICA</name>
<feature type="region of interest" description="Disordered" evidence="4">
    <location>
        <begin position="346"/>
        <end position="365"/>
    </location>
</feature>
<dbReference type="Proteomes" id="UP001497482">
    <property type="component" value="Chromosome 12"/>
</dbReference>
<organism evidence="5 6">
    <name type="scientific">Knipowitschia caucasica</name>
    <name type="common">Caucasian dwarf goby</name>
    <name type="synonym">Pomatoschistus caucasicus</name>
    <dbReference type="NCBI Taxonomy" id="637954"/>
    <lineage>
        <taxon>Eukaryota</taxon>
        <taxon>Metazoa</taxon>
        <taxon>Chordata</taxon>
        <taxon>Craniata</taxon>
        <taxon>Vertebrata</taxon>
        <taxon>Euteleostomi</taxon>
        <taxon>Actinopterygii</taxon>
        <taxon>Neopterygii</taxon>
        <taxon>Teleostei</taxon>
        <taxon>Neoteleostei</taxon>
        <taxon>Acanthomorphata</taxon>
        <taxon>Gobiaria</taxon>
        <taxon>Gobiiformes</taxon>
        <taxon>Gobioidei</taxon>
        <taxon>Gobiidae</taxon>
        <taxon>Gobiinae</taxon>
        <taxon>Knipowitschia</taxon>
    </lineage>
</organism>
<gene>
    <name evidence="5" type="ORF">KC01_LOCUS6680</name>
</gene>